<keyword evidence="5" id="KW-1185">Reference proteome</keyword>
<dbReference type="SMART" id="SM00409">
    <property type="entry name" value="IG"/>
    <property type="match status" value="1"/>
</dbReference>
<dbReference type="InterPro" id="IPR007110">
    <property type="entry name" value="Ig-like_dom"/>
</dbReference>
<dbReference type="AlphaFoldDB" id="A0A315V7M4"/>
<proteinExistence type="predicted"/>
<sequence>MAPPTEIELSRRGNITIAYTEIIRSLTSCQATDMKRMLWLPFLLMDLAGTGHAQKSEICLFQQQKLMWKNIGEKAVLNCSINSRCSAGDLEFEWFVVKKDSHTRLMQTPGYNIDKNLLHIKSVNGNDTGLYLCAAKEAKCCQPFVGNGTLLVVGGRPKVMLWRILVWVLFTLLAIYSLALVTLIIVRKNSLRKKTQFRDVLQELHSRSMVSKRKQSTRGNGSQVGVVSGNGNISTDDIYQN</sequence>
<keyword evidence="2" id="KW-0472">Membrane</keyword>
<dbReference type="EMBL" id="NHOQ01002164">
    <property type="protein sequence ID" value="PWA19315.1"/>
    <property type="molecule type" value="Genomic_DNA"/>
</dbReference>
<dbReference type="InterPro" id="IPR013783">
    <property type="entry name" value="Ig-like_fold"/>
</dbReference>
<evidence type="ECO:0000313" key="4">
    <source>
        <dbReference type="EMBL" id="PWA19315.1"/>
    </source>
</evidence>
<keyword evidence="2" id="KW-0812">Transmembrane</keyword>
<accession>A0A315V7M4</accession>
<feature type="domain" description="Ig-like" evidence="3">
    <location>
        <begin position="72"/>
        <end position="135"/>
    </location>
</feature>
<name>A0A315V7M4_GAMAF</name>
<comment type="caution">
    <text evidence="4">The sequence shown here is derived from an EMBL/GenBank/DDBJ whole genome shotgun (WGS) entry which is preliminary data.</text>
</comment>
<gene>
    <name evidence="4" type="ORF">CCH79_00014655</name>
</gene>
<dbReference type="SUPFAM" id="SSF48726">
    <property type="entry name" value="Immunoglobulin"/>
    <property type="match status" value="1"/>
</dbReference>
<dbReference type="Gene3D" id="2.60.40.10">
    <property type="entry name" value="Immunoglobulins"/>
    <property type="match status" value="1"/>
</dbReference>
<feature type="non-terminal residue" evidence="4">
    <location>
        <position position="241"/>
    </location>
</feature>
<dbReference type="InterPro" id="IPR039089">
    <property type="entry name" value="IGSF6"/>
</dbReference>
<dbReference type="Proteomes" id="UP000250572">
    <property type="component" value="Unassembled WGS sequence"/>
</dbReference>
<protein>
    <recommendedName>
        <fullName evidence="3">Ig-like domain-containing protein</fullName>
    </recommendedName>
</protein>
<evidence type="ECO:0000256" key="1">
    <source>
        <dbReference type="SAM" id="MobiDB-lite"/>
    </source>
</evidence>
<dbReference type="PROSITE" id="PS50835">
    <property type="entry name" value="IG_LIKE"/>
    <property type="match status" value="1"/>
</dbReference>
<dbReference type="InterPro" id="IPR003599">
    <property type="entry name" value="Ig_sub"/>
</dbReference>
<evidence type="ECO:0000259" key="3">
    <source>
        <dbReference type="PROSITE" id="PS50835"/>
    </source>
</evidence>
<organism evidence="4 5">
    <name type="scientific">Gambusia affinis</name>
    <name type="common">Western mosquitofish</name>
    <name type="synonym">Heterandria affinis</name>
    <dbReference type="NCBI Taxonomy" id="33528"/>
    <lineage>
        <taxon>Eukaryota</taxon>
        <taxon>Metazoa</taxon>
        <taxon>Chordata</taxon>
        <taxon>Craniata</taxon>
        <taxon>Vertebrata</taxon>
        <taxon>Euteleostomi</taxon>
        <taxon>Actinopterygii</taxon>
        <taxon>Neopterygii</taxon>
        <taxon>Teleostei</taxon>
        <taxon>Neoteleostei</taxon>
        <taxon>Acanthomorphata</taxon>
        <taxon>Ovalentaria</taxon>
        <taxon>Atherinomorphae</taxon>
        <taxon>Cyprinodontiformes</taxon>
        <taxon>Poeciliidae</taxon>
        <taxon>Poeciliinae</taxon>
        <taxon>Gambusia</taxon>
    </lineage>
</organism>
<evidence type="ECO:0000256" key="2">
    <source>
        <dbReference type="SAM" id="Phobius"/>
    </source>
</evidence>
<feature type="transmembrane region" description="Helical" evidence="2">
    <location>
        <begin position="164"/>
        <end position="186"/>
    </location>
</feature>
<dbReference type="InterPro" id="IPR036179">
    <property type="entry name" value="Ig-like_dom_sf"/>
</dbReference>
<keyword evidence="2" id="KW-1133">Transmembrane helix</keyword>
<dbReference type="PANTHER" id="PTHR15297">
    <property type="entry name" value="IMMUNOGLOBULIN SUPERFAMILY MEMBER 6"/>
    <property type="match status" value="1"/>
</dbReference>
<evidence type="ECO:0000313" key="5">
    <source>
        <dbReference type="Proteomes" id="UP000250572"/>
    </source>
</evidence>
<feature type="region of interest" description="Disordered" evidence="1">
    <location>
        <begin position="209"/>
        <end position="241"/>
    </location>
</feature>
<feature type="compositionally biased region" description="Low complexity" evidence="1">
    <location>
        <begin position="219"/>
        <end position="234"/>
    </location>
</feature>
<dbReference type="PANTHER" id="PTHR15297:SF2">
    <property type="entry name" value="IMMUNOGLOBULIN SUPERFAMILY MEMBER 6"/>
    <property type="match status" value="1"/>
</dbReference>
<reference evidence="4 5" key="1">
    <citation type="journal article" date="2018" name="G3 (Bethesda)">
        <title>A High-Quality Reference Genome for the Invasive Mosquitofish Gambusia affinis Using a Chicago Library.</title>
        <authorList>
            <person name="Hoffberg S.L."/>
            <person name="Troendle N.J."/>
            <person name="Glenn T.C."/>
            <person name="Mahmud O."/>
            <person name="Louha S."/>
            <person name="Chalopin D."/>
            <person name="Bennetzen J.L."/>
            <person name="Mauricio R."/>
        </authorList>
    </citation>
    <scope>NUCLEOTIDE SEQUENCE [LARGE SCALE GENOMIC DNA]</scope>
    <source>
        <strain evidence="4">NE01/NJP1002.9</strain>
        <tissue evidence="4">Muscle</tissue>
    </source>
</reference>